<dbReference type="OrthoDB" id="5490472at2"/>
<accession>A6GJ66</accession>
<proteinExistence type="predicted"/>
<dbReference type="AlphaFoldDB" id="A6GJ66"/>
<dbReference type="EMBL" id="ABCS01000150">
    <property type="protein sequence ID" value="EDM74074.1"/>
    <property type="molecule type" value="Genomic_DNA"/>
</dbReference>
<gene>
    <name evidence="1" type="ORF">PPSIR1_10160</name>
</gene>
<organism evidence="1 2">
    <name type="scientific">Plesiocystis pacifica SIR-1</name>
    <dbReference type="NCBI Taxonomy" id="391625"/>
    <lineage>
        <taxon>Bacteria</taxon>
        <taxon>Pseudomonadati</taxon>
        <taxon>Myxococcota</taxon>
        <taxon>Polyangia</taxon>
        <taxon>Nannocystales</taxon>
        <taxon>Nannocystaceae</taxon>
        <taxon>Plesiocystis</taxon>
    </lineage>
</organism>
<evidence type="ECO:0000313" key="2">
    <source>
        <dbReference type="Proteomes" id="UP000005801"/>
    </source>
</evidence>
<comment type="caution">
    <text evidence="1">The sequence shown here is derived from an EMBL/GenBank/DDBJ whole genome shotgun (WGS) entry which is preliminary data.</text>
</comment>
<protein>
    <submittedName>
        <fullName evidence="1">Uncharacterized protein</fullName>
    </submittedName>
</protein>
<keyword evidence="2" id="KW-1185">Reference proteome</keyword>
<name>A6GJ66_9BACT</name>
<sequence length="541" mass="58954">MSEASWRSDLDAHKGSRTLLVASAGSEAHIVRECPPGSCNVGELQVERLTLEAPPNQILLTGSGRWLTYRLGSQIISRDLDAADSHAANVIGGPGAVDQLIGALRGGDWIIYRSWGGLGMPGENDDEDGESTPPARESELWAWYAGELPPEQSERPHFRIGGDLKLSVAAIGYRHIVARRLLDGEREELYLVRIAGAKQTDFAVGDRANGEPVLLAQRDQSFSRVVLTDGPSPAQRGELDTWPELPTDVEVVATVGDPGKSRADLSTLVFDVARAEVLSEFPGAVYTSRVPLDNVAGLDPVSPNRRLLSYVTRRGSLAIHDLELHSECTLRSSGAGVEHAVSGFSRAGSLYFEAVSSGRDDDARSHDRVQVLDLDLGTLETLGEGFPNDARLKAVPSERYVDEDGYEHPWAVIVNDKNYYAVSEGDYSNERLYETASFLPRSDETLWVVEGREDVDDGNSNPHRLELHRVQPFGGANGLDFDGEADPVQNMRDPEPFDLGFPNSSKVCVSVSQSRSWTTPWAHSCSTSDRPTLFVKNGVPA</sequence>
<dbReference type="Proteomes" id="UP000005801">
    <property type="component" value="Unassembled WGS sequence"/>
</dbReference>
<feature type="non-terminal residue" evidence="1">
    <location>
        <position position="541"/>
    </location>
</feature>
<reference evidence="1 2" key="1">
    <citation type="submission" date="2007-06" db="EMBL/GenBank/DDBJ databases">
        <authorList>
            <person name="Shimkets L."/>
            <person name="Ferriera S."/>
            <person name="Johnson J."/>
            <person name="Kravitz S."/>
            <person name="Beeson K."/>
            <person name="Sutton G."/>
            <person name="Rogers Y.-H."/>
            <person name="Friedman R."/>
            <person name="Frazier M."/>
            <person name="Venter J.C."/>
        </authorList>
    </citation>
    <scope>NUCLEOTIDE SEQUENCE [LARGE SCALE GENOMIC DNA]</scope>
    <source>
        <strain evidence="1 2">SIR-1</strain>
    </source>
</reference>
<dbReference type="RefSeq" id="WP_006976752.1">
    <property type="nucleotide sequence ID" value="NZ_ABCS01000150.1"/>
</dbReference>
<evidence type="ECO:0000313" key="1">
    <source>
        <dbReference type="EMBL" id="EDM74074.1"/>
    </source>
</evidence>